<dbReference type="InterPro" id="IPR052557">
    <property type="entry name" value="CAP/Cytokinesis_protein"/>
</dbReference>
<sequence>MIKIKNLSKILTFTLFLNFLVLTIPTFAEELEVHTGTLVMDEYQTFNGEVTMDNLYSNNAVDELIKTAIYNGLKNVQPTIDLSRYCMYMNNDLNMAANLFFKVLAEHPDIFYCTNSISYSYSLNYNNQIVGYSLLVKYAYDTPTINTMKVELNDKVSYIKNNLINDSYSELKKEFIVHDYLTQNCTYDAENLSKNTVPAISHTAYGALVNKVAVCDGYSKAAKLLLNECGVECGVIVSDQMHHAWNYVKIDGEYYQLDITWDDPVPESNRLNYSYFNLTNAEMAKSHQWVQSDYPVGTSSRFGYLRTTPSYQLTRLDDRLYYVNSKKLLSSNLEGEDIKTEVSKFTGSNLVGYDNYIYSTSYTWFVPAPEPTYKISKLNLKDNTSEDVFTFDGRFSTMYLKDNKLNVEYTSNGVNSTKLIDLPEAIVKDVRDLNNDGEVDVLDLSLVASKYNLSSSDNDFKAEYDLNNNAFIDIFDLVPISKAMQ</sequence>
<dbReference type="SUPFAM" id="SSF63446">
    <property type="entry name" value="Type I dockerin domain"/>
    <property type="match status" value="1"/>
</dbReference>
<accession>A0ABD4REM5</accession>
<dbReference type="PROSITE" id="PS00018">
    <property type="entry name" value="EF_HAND_1"/>
    <property type="match status" value="1"/>
</dbReference>
<dbReference type="Pfam" id="PF00404">
    <property type="entry name" value="Dockerin_1"/>
    <property type="match status" value="1"/>
</dbReference>
<dbReference type="EMBL" id="JAIFTX010000004">
    <property type="protein sequence ID" value="MBX7289968.1"/>
    <property type="molecule type" value="Genomic_DNA"/>
</dbReference>
<dbReference type="KEGG" id="cchv:BTM20_03085"/>
<dbReference type="SUPFAM" id="SSF54001">
    <property type="entry name" value="Cysteine proteinases"/>
    <property type="match status" value="1"/>
</dbReference>
<proteinExistence type="predicted"/>
<organism evidence="2 3">
    <name type="scientific">Clostridium chauvoei</name>
    <dbReference type="NCBI Taxonomy" id="46867"/>
    <lineage>
        <taxon>Bacteria</taxon>
        <taxon>Bacillati</taxon>
        <taxon>Bacillota</taxon>
        <taxon>Clostridia</taxon>
        <taxon>Eubacteriales</taxon>
        <taxon>Clostridiaceae</taxon>
        <taxon>Clostridium</taxon>
    </lineage>
</organism>
<dbReference type="InterPro" id="IPR002105">
    <property type="entry name" value="Dockerin_1_rpt"/>
</dbReference>
<dbReference type="Gene3D" id="1.10.1330.10">
    <property type="entry name" value="Dockerin domain"/>
    <property type="match status" value="1"/>
</dbReference>
<dbReference type="InterPro" id="IPR002931">
    <property type="entry name" value="Transglutaminase-like"/>
</dbReference>
<reference evidence="2 3" key="1">
    <citation type="submission" date="2021-08" db="EMBL/GenBank/DDBJ databases">
        <title>Genome sequence analysis of Clostridium chauvoei strains of European origin and evaluation of typing options for outbreak investigations.</title>
        <authorList>
            <person name="Abdel-Glil M."/>
            <person name="Thomas P."/>
            <person name="Seyboldt C."/>
        </authorList>
    </citation>
    <scope>NUCLEOTIDE SEQUENCE [LARGE SCALE GENOMIC DNA]</scope>
    <source>
        <strain evidence="2 3">S0260-09</strain>
    </source>
</reference>
<dbReference type="InterPro" id="IPR036439">
    <property type="entry name" value="Dockerin_dom_sf"/>
</dbReference>
<dbReference type="Gene3D" id="3.10.620.30">
    <property type="match status" value="1"/>
</dbReference>
<protein>
    <recommendedName>
        <fullName evidence="1">Transglutaminase-like domain-containing protein</fullName>
    </recommendedName>
</protein>
<comment type="caution">
    <text evidence="2">The sequence shown here is derived from an EMBL/GenBank/DDBJ whole genome shotgun (WGS) entry which is preliminary data.</text>
</comment>
<evidence type="ECO:0000313" key="3">
    <source>
        <dbReference type="Proteomes" id="UP000775179"/>
    </source>
</evidence>
<gene>
    <name evidence="2" type="ORF">K4H94_02735</name>
</gene>
<dbReference type="GeneID" id="66300837"/>
<feature type="domain" description="Transglutaminase-like" evidence="1">
    <location>
        <begin position="165"/>
        <end position="258"/>
    </location>
</feature>
<evidence type="ECO:0000259" key="1">
    <source>
        <dbReference type="Pfam" id="PF01841"/>
    </source>
</evidence>
<dbReference type="InterPro" id="IPR018247">
    <property type="entry name" value="EF_Hand_1_Ca_BS"/>
</dbReference>
<dbReference type="RefSeq" id="WP_021874824.1">
    <property type="nucleotide sequence ID" value="NZ_CP018624.1"/>
</dbReference>
<evidence type="ECO:0000313" key="2">
    <source>
        <dbReference type="EMBL" id="MBX7289968.1"/>
    </source>
</evidence>
<dbReference type="Proteomes" id="UP000775179">
    <property type="component" value="Unassembled WGS sequence"/>
</dbReference>
<dbReference type="InterPro" id="IPR038765">
    <property type="entry name" value="Papain-like_cys_pep_sf"/>
</dbReference>
<dbReference type="AlphaFoldDB" id="A0ABD4REM5"/>
<dbReference type="Pfam" id="PF01841">
    <property type="entry name" value="Transglut_core"/>
    <property type="match status" value="1"/>
</dbReference>
<dbReference type="PANTHER" id="PTHR46333:SF2">
    <property type="entry name" value="CYTOKINESIS PROTEIN 3"/>
    <property type="match status" value="1"/>
</dbReference>
<name>A0ABD4REM5_9CLOT</name>
<dbReference type="PANTHER" id="PTHR46333">
    <property type="entry name" value="CYTOKINESIS PROTEIN 3"/>
    <property type="match status" value="1"/>
</dbReference>